<accession>A0ABX6RB86</accession>
<dbReference type="InterPro" id="IPR054271">
    <property type="entry name" value="DUF7002"/>
</dbReference>
<keyword evidence="2" id="KW-1185">Reference proteome</keyword>
<dbReference type="EMBL" id="CP060028">
    <property type="protein sequence ID" value="QND80523.1"/>
    <property type="molecule type" value="Genomic_DNA"/>
</dbReference>
<organism evidence="1 2">
    <name type="scientific">Pseudoxanthomonas mexicana</name>
    <dbReference type="NCBI Taxonomy" id="128785"/>
    <lineage>
        <taxon>Bacteria</taxon>
        <taxon>Pseudomonadati</taxon>
        <taxon>Pseudomonadota</taxon>
        <taxon>Gammaproteobacteria</taxon>
        <taxon>Lysobacterales</taxon>
        <taxon>Lysobacteraceae</taxon>
        <taxon>Pseudoxanthomonas</taxon>
    </lineage>
</organism>
<gene>
    <name evidence="1" type="ORF">H4W19_01575</name>
</gene>
<evidence type="ECO:0008006" key="3">
    <source>
        <dbReference type="Google" id="ProtNLM"/>
    </source>
</evidence>
<sequence>MQLEKLLQRYPYVYHMAEVGTWPSIQERGLLSTTASLDALGIAGAQRAALESAYRPEMSHLRPGAADDIVLRDQRPMPPNRLAQALPDGLTTEQWYRLINSKVFFWVSPERLSRLLRSYGASQHDVLRVDTASLLDAHFARTWLCHMNSGNTLPIPHYRDETIFKRIPDYPVNRVGTPLKEVVELVVDYSVPDIANHVVDVTRVQGDAKLGIVWKR</sequence>
<evidence type="ECO:0000313" key="1">
    <source>
        <dbReference type="EMBL" id="QND80523.1"/>
    </source>
</evidence>
<protein>
    <recommendedName>
        <fullName evidence="3">DUF4433 domain-containing protein</fullName>
    </recommendedName>
</protein>
<dbReference type="Pfam" id="PF22531">
    <property type="entry name" value="DUF7002"/>
    <property type="match status" value="1"/>
</dbReference>
<evidence type="ECO:0000313" key="2">
    <source>
        <dbReference type="Proteomes" id="UP000515506"/>
    </source>
</evidence>
<dbReference type="Proteomes" id="UP000515506">
    <property type="component" value="Chromosome"/>
</dbReference>
<reference evidence="1 2" key="1">
    <citation type="submission" date="2020-08" db="EMBL/GenBank/DDBJ databases">
        <title>Streptomycin resistant and MDR strain, P. mexicana.</title>
        <authorList>
            <person name="Ganesh-kumar S."/>
            <person name="Zhe T."/>
            <person name="Yu Z."/>
            <person name="Min Y."/>
        </authorList>
    </citation>
    <scope>NUCLEOTIDE SEQUENCE [LARGE SCALE GENOMIC DNA]</scope>
    <source>
        <strain evidence="1 2">GTZY</strain>
    </source>
</reference>
<name>A0ABX6RB86_PSEMX</name>
<proteinExistence type="predicted"/>
<dbReference type="RefSeq" id="WP_185895737.1">
    <property type="nucleotide sequence ID" value="NZ_CP060028.1"/>
</dbReference>